<reference evidence="1" key="1">
    <citation type="submission" date="2018-12" db="EMBL/GenBank/DDBJ databases">
        <title>Novel natural products biosynthetic potential of the class Ktedonobacteria.</title>
        <authorList>
            <person name="Zheng Y."/>
            <person name="Saitou A."/>
            <person name="Wang C.M."/>
            <person name="Toyoda A."/>
            <person name="Minakuchi Y."/>
            <person name="Sekiguchi Y."/>
            <person name="Ueda K."/>
            <person name="Takano H."/>
            <person name="Sakai Y."/>
            <person name="Yokota A."/>
            <person name="Yabe S."/>
        </authorList>
    </citation>
    <scope>NUCLEOTIDE SEQUENCE</scope>
    <source>
        <strain evidence="1">COM3</strain>
    </source>
</reference>
<dbReference type="Pfam" id="PF22564">
    <property type="entry name" value="HAAS"/>
    <property type="match status" value="1"/>
</dbReference>
<protein>
    <submittedName>
        <fullName evidence="1">Uncharacterized protein</fullName>
    </submittedName>
</protein>
<gene>
    <name evidence="1" type="ORF">KTC_22300</name>
</gene>
<name>A0A455SKK1_9CHLR</name>
<accession>A0A455SKK1</accession>
<evidence type="ECO:0000313" key="1">
    <source>
        <dbReference type="EMBL" id="BBH87479.1"/>
    </source>
</evidence>
<dbReference type="EMBL" id="AP019376">
    <property type="protein sequence ID" value="BBH87479.1"/>
    <property type="molecule type" value="Genomic_DNA"/>
</dbReference>
<dbReference type="AlphaFoldDB" id="A0A455SKK1"/>
<proteinExistence type="predicted"/>
<organism evidence="1">
    <name type="scientific">Thermosporothrix sp. COM3</name>
    <dbReference type="NCBI Taxonomy" id="2490863"/>
    <lineage>
        <taxon>Bacteria</taxon>
        <taxon>Bacillati</taxon>
        <taxon>Chloroflexota</taxon>
        <taxon>Ktedonobacteria</taxon>
        <taxon>Ktedonobacterales</taxon>
        <taxon>Thermosporotrichaceae</taxon>
        <taxon>Thermosporothrix</taxon>
    </lineage>
</organism>
<sequence length="154" mass="17704">MNLDAYLEQLSVCLQRYGLDNQHISDIIAEVESHVAESGESPLDAFGPPEAYADARVTDHERRSGGAWQYRTFRATAFDEMLILQEAGQAGWELVDVAAFALYCRRPWDPKDVKQWEYTRCVGLNRNTIISNMLASRWEPCGNWTPFHYFKRAL</sequence>